<keyword evidence="1" id="KW-1133">Transmembrane helix</keyword>
<gene>
    <name evidence="2" type="ORF">KP77_04830</name>
</gene>
<protein>
    <recommendedName>
        <fullName evidence="4">ABC transporter permease</fullName>
    </recommendedName>
</protein>
<dbReference type="PATRIC" id="fig|135826.4.peg.482"/>
<keyword evidence="1" id="KW-0812">Transmembrane</keyword>
<proteinExistence type="predicted"/>
<feature type="transmembrane region" description="Helical" evidence="1">
    <location>
        <begin position="21"/>
        <end position="41"/>
    </location>
</feature>
<feature type="transmembrane region" description="Helical" evidence="1">
    <location>
        <begin position="208"/>
        <end position="227"/>
    </location>
</feature>
<dbReference type="EMBL" id="JXRQ01000008">
    <property type="protein sequence ID" value="KIL53507.1"/>
    <property type="molecule type" value="Genomic_DNA"/>
</dbReference>
<evidence type="ECO:0000313" key="2">
    <source>
        <dbReference type="EMBL" id="KIL53507.1"/>
    </source>
</evidence>
<name>A0A0C2VXG5_9BACL</name>
<keyword evidence="3" id="KW-1185">Reference proteome</keyword>
<dbReference type="Proteomes" id="UP000031950">
    <property type="component" value="Unassembled WGS sequence"/>
</dbReference>
<evidence type="ECO:0008006" key="4">
    <source>
        <dbReference type="Google" id="ProtNLM"/>
    </source>
</evidence>
<organism evidence="2 3">
    <name type="scientific">Jeotgalibacillus alimentarius</name>
    <dbReference type="NCBI Taxonomy" id="135826"/>
    <lineage>
        <taxon>Bacteria</taxon>
        <taxon>Bacillati</taxon>
        <taxon>Bacillota</taxon>
        <taxon>Bacilli</taxon>
        <taxon>Bacillales</taxon>
        <taxon>Caryophanaceae</taxon>
        <taxon>Jeotgalibacillus</taxon>
    </lineage>
</organism>
<dbReference type="RefSeq" id="WP_041121141.1">
    <property type="nucleotide sequence ID" value="NZ_JXRQ01000008.1"/>
</dbReference>
<evidence type="ECO:0000256" key="1">
    <source>
        <dbReference type="SAM" id="Phobius"/>
    </source>
</evidence>
<feature type="transmembrane region" description="Helical" evidence="1">
    <location>
        <begin position="138"/>
        <end position="156"/>
    </location>
</feature>
<dbReference type="STRING" id="135826.KP77_04830"/>
<sequence>MNTMRKAFWLAKLELDVSKKHYLLLLFIAGIYSFFFYLTMPPYLEDNIFLLDAFLIIYIGSLSFSIKPKNFQYQKMDDGLYASPYVAMLNQLPIKRNVLVASRFILPYLSILIGITIVLVGTYFFSAELQSAIEPLPMIALIIIWLCISFSIGGIFPASDPGDQIKRFTFFWSYMIIIVFFVGMYLIFQVWLDTGFFKWTIQLANDFTILSIIMSILIACLVMWYWFNHAMKQIQKNDYLQ</sequence>
<dbReference type="OrthoDB" id="2965073at2"/>
<feature type="transmembrane region" description="Helical" evidence="1">
    <location>
        <begin position="105"/>
        <end position="126"/>
    </location>
</feature>
<keyword evidence="1" id="KW-0472">Membrane</keyword>
<comment type="caution">
    <text evidence="2">The sequence shown here is derived from an EMBL/GenBank/DDBJ whole genome shotgun (WGS) entry which is preliminary data.</text>
</comment>
<evidence type="ECO:0000313" key="3">
    <source>
        <dbReference type="Proteomes" id="UP000031950"/>
    </source>
</evidence>
<feature type="transmembrane region" description="Helical" evidence="1">
    <location>
        <begin position="47"/>
        <end position="66"/>
    </location>
</feature>
<dbReference type="AlphaFoldDB" id="A0A0C2VXG5"/>
<feature type="transmembrane region" description="Helical" evidence="1">
    <location>
        <begin position="168"/>
        <end position="188"/>
    </location>
</feature>
<reference evidence="2 3" key="1">
    <citation type="submission" date="2015-01" db="EMBL/GenBank/DDBJ databases">
        <title>Genome sequence of Jeotgalibacillus alimentarius.</title>
        <authorList>
            <person name="Goh K.M."/>
            <person name="Chan K.-G."/>
            <person name="Yaakop A.S."/>
            <person name="Ee R."/>
            <person name="Gan H.M."/>
            <person name="Chan C.S."/>
        </authorList>
    </citation>
    <scope>NUCLEOTIDE SEQUENCE [LARGE SCALE GENOMIC DNA]</scope>
    <source>
        <strain evidence="2 3">YKJ-13</strain>
    </source>
</reference>
<accession>A0A0C2VXG5</accession>